<dbReference type="EMBL" id="MSTR01000021">
    <property type="protein sequence ID" value="ONN40436.1"/>
    <property type="molecule type" value="Genomic_DNA"/>
</dbReference>
<dbReference type="Proteomes" id="UP000189299">
    <property type="component" value="Unassembled WGS sequence"/>
</dbReference>
<comment type="caution">
    <text evidence="4">The sequence shown here is derived from an EMBL/GenBank/DDBJ whole genome shotgun (WGS) entry which is preliminary data.</text>
</comment>
<name>A0A1V2UBZ0_ENTMU</name>
<feature type="domain" description="WxL Interacting Protein peptidoglycan binding" evidence="2">
    <location>
        <begin position="41"/>
        <end position="160"/>
    </location>
</feature>
<feature type="transmembrane region" description="Helical" evidence="1">
    <location>
        <begin position="318"/>
        <end position="341"/>
    </location>
</feature>
<sequence length="364" mass="41438">MNEVTTYQLNRRHRIGYVLLIFLLVLIFPTSTTAEEGTLNFYVTPEFPESQVEGSNRYFDLNVAPGSTEKLTLKLQNANNQAKTIQITPHTAFTNVMGVVEYGKEAEKADPTLPYSLAELIETPEPIELAGNETKTVEVSLNMPKESFSGFLAGGLRVSEVKEETERERTDEEGVAIKNEFAYVVGVVVSNDRTAVQPDLDLLDVFADQLNYRNVISANLQNFTPTFVNRLEVEATVQKEGENDVLYKARQEQMQMAPNSNFNFPISLEGDRFRSGEYILKLTARSGENEWQWEQKFKIEVDEARALNRKDVTIDSNLNWWLIGVISFIVLLLLIIIWLVWKKRNEKQAGKKELDEKEKVDGTD</sequence>
<accession>A0A1V2UBZ0</accession>
<keyword evidence="1" id="KW-1133">Transmembrane helix</keyword>
<evidence type="ECO:0000259" key="2">
    <source>
        <dbReference type="Pfam" id="PF06030"/>
    </source>
</evidence>
<dbReference type="InterPro" id="IPR010317">
    <property type="entry name" value="WxLIP_PGBD"/>
</dbReference>
<dbReference type="InterPro" id="IPR021759">
    <property type="entry name" value="WxLIP_HBD"/>
</dbReference>
<feature type="domain" description="WxL Interacting Protein host binding" evidence="3">
    <location>
        <begin position="173"/>
        <end position="309"/>
    </location>
</feature>
<reference evidence="4 5" key="1">
    <citation type="submission" date="2016-12" db="EMBL/GenBank/DDBJ databases">
        <authorList>
            <person name="Song W.-J."/>
            <person name="Kurnit D.M."/>
        </authorList>
    </citation>
    <scope>NUCLEOTIDE SEQUENCE [LARGE SCALE GENOMIC DNA]</scope>
    <source>
        <strain evidence="4 5">CGB1038-1_S1</strain>
    </source>
</reference>
<dbReference type="RefSeq" id="WP_077152083.1">
    <property type="nucleotide sequence ID" value="NZ_CABMMO010000021.1"/>
</dbReference>
<evidence type="ECO:0000313" key="4">
    <source>
        <dbReference type="EMBL" id="ONN40436.1"/>
    </source>
</evidence>
<dbReference type="Pfam" id="PF11797">
    <property type="entry name" value="WxLIP_HBD"/>
    <property type="match status" value="1"/>
</dbReference>
<evidence type="ECO:0000259" key="3">
    <source>
        <dbReference type="Pfam" id="PF11797"/>
    </source>
</evidence>
<evidence type="ECO:0000313" key="5">
    <source>
        <dbReference type="Proteomes" id="UP000189299"/>
    </source>
</evidence>
<dbReference type="Pfam" id="PF06030">
    <property type="entry name" value="WxLIP_PGBD"/>
    <property type="match status" value="1"/>
</dbReference>
<dbReference type="OrthoDB" id="2148359at2"/>
<protein>
    <submittedName>
        <fullName evidence="4">Cell surface protein</fullName>
    </submittedName>
</protein>
<proteinExistence type="predicted"/>
<keyword evidence="1" id="KW-0472">Membrane</keyword>
<dbReference type="AlphaFoldDB" id="A0A1V2UBZ0"/>
<gene>
    <name evidence="4" type="ORF">BTN92_15015</name>
</gene>
<evidence type="ECO:0000256" key="1">
    <source>
        <dbReference type="SAM" id="Phobius"/>
    </source>
</evidence>
<keyword evidence="1" id="KW-0812">Transmembrane</keyword>
<organism evidence="4 5">
    <name type="scientific">Enterococcus mundtii</name>
    <dbReference type="NCBI Taxonomy" id="53346"/>
    <lineage>
        <taxon>Bacteria</taxon>
        <taxon>Bacillati</taxon>
        <taxon>Bacillota</taxon>
        <taxon>Bacilli</taxon>
        <taxon>Lactobacillales</taxon>
        <taxon>Enterococcaceae</taxon>
        <taxon>Enterococcus</taxon>
    </lineage>
</organism>